<dbReference type="InterPro" id="IPR001849">
    <property type="entry name" value="PH_domain"/>
</dbReference>
<dbReference type="AlphaFoldDB" id="A0A6J2UIZ0"/>
<dbReference type="SUPFAM" id="SSF144000">
    <property type="entry name" value="Oxysterol-binding protein-like"/>
    <property type="match status" value="1"/>
</dbReference>
<evidence type="ECO:0000313" key="7">
    <source>
        <dbReference type="Proteomes" id="UP000504634"/>
    </source>
</evidence>
<keyword evidence="3" id="KW-0446">Lipid-binding</keyword>
<evidence type="ECO:0000259" key="6">
    <source>
        <dbReference type="PROSITE" id="PS50003"/>
    </source>
</evidence>
<name>A0A6J2UIZ0_DROLE</name>
<dbReference type="Pfam" id="PF00169">
    <property type="entry name" value="PH"/>
    <property type="match status" value="1"/>
</dbReference>
<dbReference type="InterPro" id="IPR011993">
    <property type="entry name" value="PH-like_dom_sf"/>
</dbReference>
<sequence>MSSPGLASAGSSTLEGTLSKWTNVMKGWQYRFFVLDENAGLLSYYTSKEKMMKGVRRGCVRLKDAVIGIDDQEDNTFTITVDHKTFHFQARHCEEREQWVRRLEDTIRRHANRLRLWDSQSAFYIAGGYTKETSGKRSNHLELLARRVSEADAYLQLMIEQTNALDKRIAELSDTEEQTKCKALQDNASAMLDHIKHSIVSLQIAKNMAHPINGIYNGPTTMVASGGDGSGSVETVASTATNAMAASGLKAEHLGSASSGAGDDEDDSTAENASVITTDTTTVTQQLPNATATQVWLARSPEESITDGIAFGICCIDSMPQQRLRIAAATTAPLGLAVPETSYSSSEGEEDFYDAYDDPFTSLASSPSACATRGFAETSPTHEKSPDSFASADLATQATLTPQKQQQSTLPEIDEYETAANNAATTTPTRALGAIARTPSYDNGIDYDALYEEEEETDLSMEAHGSMITHLLSQVKIGMDLTKVVLPTFILERRSLLEMYADYFAHPDLFLKISELDSPRDRIVQVCRWYLSAYHAGRKSAVAKKPYNPILGEVFQCHWDIPGEDEDALAVRDGPIPWCRRDQLTFLAEQVSHHPPISAFYAEHYNKKITFAAHVWTKSKFLGLSIGVHNIGEGIVTLVDRSEEYYVTFPNGYGRSILTVPWIELGGSVEIKCPQTGYYAHVEFLTKPFYGGKRNKVTAEIYSPNDKKPFVSIAGEWSGLMEAKWHDKNKTEVFVDVNRIPIFKKQVRPIVEQDEYESRRVWKEVTAGLKFNDIERATNAKSIVEQYQRDQAKVRKEYDLAWEHKYFKPVGDNWIYTKPLSQRMYLQDKESKR</sequence>
<dbReference type="PANTHER" id="PTHR10972">
    <property type="entry name" value="OXYSTEROL-BINDING PROTEIN-RELATED"/>
    <property type="match status" value="1"/>
</dbReference>
<keyword evidence="7" id="KW-1185">Reference proteome</keyword>
<feature type="domain" description="PH" evidence="6">
    <location>
        <begin position="11"/>
        <end position="108"/>
    </location>
</feature>
<dbReference type="PANTHER" id="PTHR10972:SF200">
    <property type="entry name" value="OXYSTEROL-BINDING PROTEIN-RELATED PROTEIN 9"/>
    <property type="match status" value="1"/>
</dbReference>
<dbReference type="GO" id="GO:0005829">
    <property type="term" value="C:cytosol"/>
    <property type="evidence" value="ECO:0007669"/>
    <property type="project" value="TreeGrafter"/>
</dbReference>
<dbReference type="Gene3D" id="2.30.29.30">
    <property type="entry name" value="Pleckstrin-homology domain (PH domain)/Phosphotyrosine-binding domain (PTB)"/>
    <property type="match status" value="1"/>
</dbReference>
<dbReference type="InterPro" id="IPR018494">
    <property type="entry name" value="Oxysterol-bd_CS"/>
</dbReference>
<reference evidence="8" key="1">
    <citation type="submission" date="2025-08" db="UniProtKB">
        <authorList>
            <consortium name="RefSeq"/>
        </authorList>
    </citation>
    <scope>IDENTIFICATION</scope>
    <source>
        <strain evidence="8">11010-0011.00</strain>
        <tissue evidence="8">Whole body</tissue>
    </source>
</reference>
<dbReference type="Proteomes" id="UP000504634">
    <property type="component" value="Unplaced"/>
</dbReference>
<evidence type="ECO:0000256" key="4">
    <source>
        <dbReference type="RuleBase" id="RU003844"/>
    </source>
</evidence>
<organism evidence="7 8">
    <name type="scientific">Drosophila lebanonensis</name>
    <name type="common">Fruit fly</name>
    <name type="synonym">Scaptodrosophila lebanonensis</name>
    <dbReference type="NCBI Taxonomy" id="7225"/>
    <lineage>
        <taxon>Eukaryota</taxon>
        <taxon>Metazoa</taxon>
        <taxon>Ecdysozoa</taxon>
        <taxon>Arthropoda</taxon>
        <taxon>Hexapoda</taxon>
        <taxon>Insecta</taxon>
        <taxon>Pterygota</taxon>
        <taxon>Neoptera</taxon>
        <taxon>Endopterygota</taxon>
        <taxon>Diptera</taxon>
        <taxon>Brachycera</taxon>
        <taxon>Muscomorpha</taxon>
        <taxon>Ephydroidea</taxon>
        <taxon>Drosophilidae</taxon>
        <taxon>Scaptodrosophila</taxon>
    </lineage>
</organism>
<evidence type="ECO:0000256" key="1">
    <source>
        <dbReference type="ARBA" id="ARBA00022448"/>
    </source>
</evidence>
<dbReference type="Gene3D" id="3.30.70.3490">
    <property type="match status" value="1"/>
</dbReference>
<dbReference type="Gene3D" id="2.40.160.120">
    <property type="match status" value="1"/>
</dbReference>
<dbReference type="SUPFAM" id="SSF50729">
    <property type="entry name" value="PH domain-like"/>
    <property type="match status" value="1"/>
</dbReference>
<evidence type="ECO:0000313" key="8">
    <source>
        <dbReference type="RefSeq" id="XP_030388204.1"/>
    </source>
</evidence>
<dbReference type="GO" id="GO:0032934">
    <property type="term" value="F:sterol binding"/>
    <property type="evidence" value="ECO:0007669"/>
    <property type="project" value="TreeGrafter"/>
</dbReference>
<proteinExistence type="inferred from homology"/>
<protein>
    <recommendedName>
        <fullName evidence="5">Oxysterol-binding protein</fullName>
    </recommendedName>
</protein>
<dbReference type="Gene3D" id="1.10.287.2720">
    <property type="match status" value="1"/>
</dbReference>
<dbReference type="GO" id="GO:0006869">
    <property type="term" value="P:lipid transport"/>
    <property type="evidence" value="ECO:0007669"/>
    <property type="project" value="UniProtKB-KW"/>
</dbReference>
<dbReference type="FunFam" id="2.30.29.30:FF:000450">
    <property type="entry name" value="Oxysterol-binding protein"/>
    <property type="match status" value="1"/>
</dbReference>
<comment type="similarity">
    <text evidence="4">Belongs to the OSBP family.</text>
</comment>
<dbReference type="GeneID" id="115634531"/>
<keyword evidence="2 5" id="KW-0445">Lipid transport</keyword>
<keyword evidence="1 5" id="KW-0813">Transport</keyword>
<dbReference type="GO" id="GO:0005794">
    <property type="term" value="C:Golgi apparatus"/>
    <property type="evidence" value="ECO:0007669"/>
    <property type="project" value="TreeGrafter"/>
</dbReference>
<dbReference type="FunFam" id="2.40.160.120:FF:000014">
    <property type="entry name" value="Oxysterol-binding protein"/>
    <property type="match status" value="1"/>
</dbReference>
<accession>A0A6J2UIZ0</accession>
<dbReference type="OrthoDB" id="14833at2759"/>
<dbReference type="RefSeq" id="XP_030388204.1">
    <property type="nucleotide sequence ID" value="XM_030532344.1"/>
</dbReference>
<evidence type="ECO:0000256" key="2">
    <source>
        <dbReference type="ARBA" id="ARBA00023055"/>
    </source>
</evidence>
<dbReference type="PROSITE" id="PS01013">
    <property type="entry name" value="OSBP"/>
    <property type="match status" value="1"/>
</dbReference>
<dbReference type="Pfam" id="PF01237">
    <property type="entry name" value="Oxysterol_BP"/>
    <property type="match status" value="1"/>
</dbReference>
<dbReference type="CDD" id="cd13290">
    <property type="entry name" value="PH_ORP9"/>
    <property type="match status" value="1"/>
</dbReference>
<dbReference type="InterPro" id="IPR000648">
    <property type="entry name" value="Oxysterol-bd"/>
</dbReference>
<dbReference type="PROSITE" id="PS50003">
    <property type="entry name" value="PH_DOMAIN"/>
    <property type="match status" value="1"/>
</dbReference>
<dbReference type="FunFam" id="1.10.287.2720:FF:000001">
    <property type="entry name" value="Oxysterol-binding OBPalpha"/>
    <property type="match status" value="1"/>
</dbReference>
<dbReference type="GO" id="GO:0016020">
    <property type="term" value="C:membrane"/>
    <property type="evidence" value="ECO:0007669"/>
    <property type="project" value="TreeGrafter"/>
</dbReference>
<gene>
    <name evidence="8" type="primary">LOC115634531</name>
</gene>
<dbReference type="InterPro" id="IPR037239">
    <property type="entry name" value="OSBP_sf"/>
</dbReference>
<evidence type="ECO:0000256" key="3">
    <source>
        <dbReference type="ARBA" id="ARBA00023121"/>
    </source>
</evidence>
<dbReference type="SMART" id="SM00233">
    <property type="entry name" value="PH"/>
    <property type="match status" value="1"/>
</dbReference>
<evidence type="ECO:0000256" key="5">
    <source>
        <dbReference type="RuleBase" id="RU003845"/>
    </source>
</evidence>